<dbReference type="Pfam" id="PF02142">
    <property type="entry name" value="MGS"/>
    <property type="match status" value="1"/>
</dbReference>
<dbReference type="GO" id="GO:0005737">
    <property type="term" value="C:cytoplasm"/>
    <property type="evidence" value="ECO:0007669"/>
    <property type="project" value="TreeGrafter"/>
</dbReference>
<dbReference type="PROSITE" id="PS51855">
    <property type="entry name" value="MGS"/>
    <property type="match status" value="1"/>
</dbReference>
<dbReference type="Proteomes" id="UP000747791">
    <property type="component" value="Unassembled WGS sequence"/>
</dbReference>
<evidence type="ECO:0000259" key="5">
    <source>
        <dbReference type="PROSITE" id="PS51855"/>
    </source>
</evidence>
<evidence type="ECO:0000313" key="6">
    <source>
        <dbReference type="EMBL" id="NCU53507.1"/>
    </source>
</evidence>
<dbReference type="EMBL" id="RGOB01000173">
    <property type="protein sequence ID" value="NCU53507.1"/>
    <property type="molecule type" value="Genomic_DNA"/>
</dbReference>
<keyword evidence="2" id="KW-0436">Ligase</keyword>
<dbReference type="PANTHER" id="PTHR11405:SF53">
    <property type="entry name" value="CARBAMOYL-PHOSPHATE SYNTHASE [AMMONIA], MITOCHONDRIAL"/>
    <property type="match status" value="1"/>
</dbReference>
<feature type="domain" description="MGS-like" evidence="5">
    <location>
        <begin position="80"/>
        <end position="214"/>
    </location>
</feature>
<feature type="non-terminal residue" evidence="6">
    <location>
        <position position="1"/>
    </location>
</feature>
<dbReference type="InterPro" id="IPR011607">
    <property type="entry name" value="MGS-like_dom"/>
</dbReference>
<evidence type="ECO:0000313" key="7">
    <source>
        <dbReference type="Proteomes" id="UP000747791"/>
    </source>
</evidence>
<dbReference type="InterPro" id="IPR036914">
    <property type="entry name" value="MGS-like_dom_sf"/>
</dbReference>
<dbReference type="CDD" id="cd01424">
    <property type="entry name" value="MGS_CPS_II"/>
    <property type="match status" value="1"/>
</dbReference>
<dbReference type="EC" id="6.3.5.5" evidence="1"/>
<dbReference type="GO" id="GO:0006541">
    <property type="term" value="P:glutamine metabolic process"/>
    <property type="evidence" value="ECO:0007669"/>
    <property type="project" value="TreeGrafter"/>
</dbReference>
<evidence type="ECO:0000256" key="1">
    <source>
        <dbReference type="ARBA" id="ARBA00012738"/>
    </source>
</evidence>
<dbReference type="InterPro" id="IPR033937">
    <property type="entry name" value="MGS_CPS_CarB"/>
</dbReference>
<gene>
    <name evidence="6" type="ORF">EBX74_04390</name>
</gene>
<organism evidence="6 7">
    <name type="scientific">Candidatus Fonsibacter lacus</name>
    <dbReference type="NCBI Taxonomy" id="2576439"/>
    <lineage>
        <taxon>Bacteria</taxon>
        <taxon>Pseudomonadati</taxon>
        <taxon>Pseudomonadota</taxon>
        <taxon>Alphaproteobacteria</taxon>
        <taxon>Candidatus Pelagibacterales</taxon>
        <taxon>Candidatus Pelagibacterales incertae sedis</taxon>
        <taxon>Candidatus Fonsibacter</taxon>
    </lineage>
</organism>
<protein>
    <recommendedName>
        <fullName evidence="1">carbamoyl-phosphate synthase (glutamine-hydrolyzing)</fullName>
        <ecNumber evidence="1">6.3.5.5</ecNumber>
    </recommendedName>
</protein>
<keyword evidence="4" id="KW-0067">ATP-binding</keyword>
<evidence type="ECO:0000256" key="2">
    <source>
        <dbReference type="ARBA" id="ARBA00022598"/>
    </source>
</evidence>
<dbReference type="SUPFAM" id="SSF56059">
    <property type="entry name" value="Glutathione synthetase ATP-binding domain-like"/>
    <property type="match status" value="1"/>
</dbReference>
<evidence type="ECO:0000256" key="4">
    <source>
        <dbReference type="ARBA" id="ARBA00022840"/>
    </source>
</evidence>
<sequence>IGIPVAKIATKIMTGLKLKELNLNKKNHKLYSVKEAVFPFNKFPNVDTLLGPEMKSTGEVMGIDKTFGLAFAKSQFATGNKIPKSGVAFLSVKKDDRKHILKIAQELQQSGFDILGTSGTSDFLNSSGVECKKINKVMEGKPHIEDSLNEKKISLVINTSQGKQSIKDSFSLRRAALTSGTPYYTTIAGANAITEAIKSLKNSKFEVLALQDTN</sequence>
<dbReference type="Gene3D" id="3.30.470.20">
    <property type="entry name" value="ATP-grasp fold, B domain"/>
    <property type="match status" value="1"/>
</dbReference>
<comment type="caution">
    <text evidence="6">The sequence shown here is derived from an EMBL/GenBank/DDBJ whole genome shotgun (WGS) entry which is preliminary data.</text>
</comment>
<evidence type="ECO:0000256" key="3">
    <source>
        <dbReference type="ARBA" id="ARBA00022741"/>
    </source>
</evidence>
<dbReference type="GO" id="GO:0005524">
    <property type="term" value="F:ATP binding"/>
    <property type="evidence" value="ECO:0007669"/>
    <property type="project" value="UniProtKB-KW"/>
</dbReference>
<keyword evidence="3" id="KW-0547">Nucleotide-binding</keyword>
<name>A0A966LY47_9PROT</name>
<dbReference type="GO" id="GO:0004088">
    <property type="term" value="F:carbamoyl-phosphate synthase (glutamine-hydrolyzing) activity"/>
    <property type="evidence" value="ECO:0007669"/>
    <property type="project" value="UniProtKB-EC"/>
</dbReference>
<dbReference type="AlphaFoldDB" id="A0A966LY47"/>
<dbReference type="SUPFAM" id="SSF52335">
    <property type="entry name" value="Methylglyoxal synthase-like"/>
    <property type="match status" value="1"/>
</dbReference>
<dbReference type="PANTHER" id="PTHR11405">
    <property type="entry name" value="CARBAMOYLTRANSFERASE FAMILY MEMBER"/>
    <property type="match status" value="1"/>
</dbReference>
<dbReference type="Gene3D" id="3.40.50.1380">
    <property type="entry name" value="Methylglyoxal synthase-like domain"/>
    <property type="match status" value="1"/>
</dbReference>
<accession>A0A966LY47</accession>
<proteinExistence type="predicted"/>
<dbReference type="SMART" id="SM00851">
    <property type="entry name" value="MGS"/>
    <property type="match status" value="1"/>
</dbReference>
<reference evidence="6" key="1">
    <citation type="submission" date="2018-10" db="EMBL/GenBank/DDBJ databases">
        <title>Iterative Subtractive Binning of Freshwater Chronoseries Metagenomes Recovers Nearly Complete Genomes from over Four Hundred Novel Species.</title>
        <authorList>
            <person name="Rodriguez-R L.M."/>
            <person name="Tsementzi D."/>
            <person name="Luo C."/>
            <person name="Konstantinidis K.T."/>
        </authorList>
    </citation>
    <scope>NUCLEOTIDE SEQUENCE</scope>
    <source>
        <strain evidence="6">WB8_2A_004</strain>
    </source>
</reference>